<name>A0ABV6J3C1_9BACL</name>
<comment type="caution">
    <text evidence="1">The sequence shown here is derived from an EMBL/GenBank/DDBJ whole genome shotgun (WGS) entry which is preliminary data.</text>
</comment>
<dbReference type="Proteomes" id="UP001589818">
    <property type="component" value="Unassembled WGS sequence"/>
</dbReference>
<organism evidence="1 2">
    <name type="scientific">Paenibacillus mendelii</name>
    <dbReference type="NCBI Taxonomy" id="206163"/>
    <lineage>
        <taxon>Bacteria</taxon>
        <taxon>Bacillati</taxon>
        <taxon>Bacillota</taxon>
        <taxon>Bacilli</taxon>
        <taxon>Bacillales</taxon>
        <taxon>Paenibacillaceae</taxon>
        <taxon>Paenibacillus</taxon>
    </lineage>
</organism>
<dbReference type="EMBL" id="JBHLVF010000003">
    <property type="protein sequence ID" value="MFC0389939.1"/>
    <property type="molecule type" value="Genomic_DNA"/>
</dbReference>
<accession>A0ABV6J3C1</accession>
<evidence type="ECO:0000313" key="2">
    <source>
        <dbReference type="Proteomes" id="UP001589818"/>
    </source>
</evidence>
<sequence>MTVPDTTDIPYPPDQFVPCKVSGSWNFGEQRKYGFVTLTSFDPPPAPDGFEIVKETENIIIPAYQTSGSGEDFTGVWGFGVRFTSTGQLEMGVLTGGGGLEWSNRVDFVVNVALKYTVNAVKRAEIDALNKAKKTAADAATTENIRKTEETLIKAAKERVELARGLAKRNFEELRDEERIMVYRKLMNSLMSEFQYNYADNKSRHVLSELVNSIFAIDKMLYFVAPEWWKPRKEKLGLFDLESQLNSNLVTWSDGDPRPDNYLVTEKSAPAPMGS</sequence>
<evidence type="ECO:0000313" key="1">
    <source>
        <dbReference type="EMBL" id="MFC0389939.1"/>
    </source>
</evidence>
<dbReference type="RefSeq" id="WP_204821904.1">
    <property type="nucleotide sequence ID" value="NZ_JANHOF010000015.1"/>
</dbReference>
<protein>
    <submittedName>
        <fullName evidence="1">Uncharacterized protein</fullName>
    </submittedName>
</protein>
<gene>
    <name evidence="1" type="ORF">ACFFJ8_00975</name>
</gene>
<reference evidence="1 2" key="1">
    <citation type="submission" date="2024-09" db="EMBL/GenBank/DDBJ databases">
        <authorList>
            <person name="Sun Q."/>
            <person name="Mori K."/>
        </authorList>
    </citation>
    <scope>NUCLEOTIDE SEQUENCE [LARGE SCALE GENOMIC DNA]</scope>
    <source>
        <strain evidence="1 2">CCM 4839</strain>
    </source>
</reference>
<keyword evidence="2" id="KW-1185">Reference proteome</keyword>
<proteinExistence type="predicted"/>